<dbReference type="Proteomes" id="UP000183529">
    <property type="component" value="Unassembled WGS sequence"/>
</dbReference>
<sequence>MKTYLVIGAGPGIGLATAQKFAAEGYRVVLAARAESKLKDAITSLHEAGANISFATVDAADPHAVEQLIRQFGDDLAVVHYNAGVLHYDASGALRTAPLESESVESLQSEATINLVSALAAVKAARELFAHRGGTILLTGGGFGIEPTASFINISVAKAGLRAAAKALFEPLRAINVHLATVTVATLVSPESEKSREIGATFWELHNQPEQAAWDWERIVN</sequence>
<organism evidence="1 2">
    <name type="scientific">Paraburkholderia tropica</name>
    <dbReference type="NCBI Taxonomy" id="92647"/>
    <lineage>
        <taxon>Bacteria</taxon>
        <taxon>Pseudomonadati</taxon>
        <taxon>Pseudomonadota</taxon>
        <taxon>Betaproteobacteria</taxon>
        <taxon>Burkholderiales</taxon>
        <taxon>Burkholderiaceae</taxon>
        <taxon>Paraburkholderia</taxon>
    </lineage>
</organism>
<accession>A0AAQ1JT31</accession>
<dbReference type="RefSeq" id="WP_074982284.1">
    <property type="nucleotide sequence ID" value="NZ_CADFGN010000007.1"/>
</dbReference>
<reference evidence="1 2" key="1">
    <citation type="submission" date="2016-10" db="EMBL/GenBank/DDBJ databases">
        <authorList>
            <person name="Varghese N."/>
            <person name="Submissions S."/>
        </authorList>
    </citation>
    <scope>NUCLEOTIDE SEQUENCE [LARGE SCALE GENOMIC DNA]</scope>
    <source>
        <strain evidence="1 2">LMG 22274</strain>
    </source>
</reference>
<dbReference type="InterPro" id="IPR002347">
    <property type="entry name" value="SDR_fam"/>
</dbReference>
<dbReference type="PANTHER" id="PTHR43431:SF1">
    <property type="entry name" value="OS08G0476300 PROTEIN"/>
    <property type="match status" value="1"/>
</dbReference>
<proteinExistence type="predicted"/>
<name>A0AAQ1JT31_9BURK</name>
<evidence type="ECO:0000313" key="2">
    <source>
        <dbReference type="Proteomes" id="UP000183529"/>
    </source>
</evidence>
<dbReference type="Gene3D" id="3.40.50.720">
    <property type="entry name" value="NAD(P)-binding Rossmann-like Domain"/>
    <property type="match status" value="1"/>
</dbReference>
<dbReference type="SUPFAM" id="SSF51735">
    <property type="entry name" value="NAD(P)-binding Rossmann-fold domains"/>
    <property type="match status" value="1"/>
</dbReference>
<gene>
    <name evidence="1" type="ORF">SAMN05216550_10441</name>
</gene>
<dbReference type="InterPro" id="IPR036291">
    <property type="entry name" value="NAD(P)-bd_dom_sf"/>
</dbReference>
<comment type="caution">
    <text evidence="1">The sequence shown here is derived from an EMBL/GenBank/DDBJ whole genome shotgun (WGS) entry which is preliminary data.</text>
</comment>
<protein>
    <submittedName>
        <fullName evidence="1">Short-chain dehydrogenase</fullName>
    </submittedName>
</protein>
<dbReference type="EMBL" id="FNZM01000004">
    <property type="protein sequence ID" value="SEJ33233.1"/>
    <property type="molecule type" value="Genomic_DNA"/>
</dbReference>
<dbReference type="PANTHER" id="PTHR43431">
    <property type="entry name" value="OXIDOREDUCTASE, SHORT CHAIN DEHYDROGENASE/REDUCTASE FAMILY (AFU_ORTHOLOGUE AFUA_5G14000)"/>
    <property type="match status" value="1"/>
</dbReference>
<dbReference type="AlphaFoldDB" id="A0AAQ1JT31"/>
<dbReference type="Pfam" id="PF00106">
    <property type="entry name" value="adh_short"/>
    <property type="match status" value="1"/>
</dbReference>
<evidence type="ECO:0000313" key="1">
    <source>
        <dbReference type="EMBL" id="SEJ33233.1"/>
    </source>
</evidence>